<dbReference type="Pfam" id="PF08958">
    <property type="entry name" value="DUF1871"/>
    <property type="match status" value="1"/>
</dbReference>
<evidence type="ECO:0000313" key="2">
    <source>
        <dbReference type="EMBL" id="PTG27911.1"/>
    </source>
</evidence>
<organism evidence="2 5">
    <name type="scientific">Staphylococcus chromogenes</name>
    <name type="common">Staphylococcus hyicus subsp. chromogenes</name>
    <dbReference type="NCBI Taxonomy" id="46126"/>
    <lineage>
        <taxon>Bacteria</taxon>
        <taxon>Bacillati</taxon>
        <taxon>Bacillota</taxon>
        <taxon>Bacilli</taxon>
        <taxon>Bacillales</taxon>
        <taxon>Staphylococcaceae</taxon>
        <taxon>Staphylococcus</taxon>
    </lineage>
</organism>
<reference evidence="4 5" key="1">
    <citation type="journal article" date="2016" name="Front. Microbiol.">
        <title>Comprehensive Phylogenetic Analysis of Bovine Non-aureus Staphylococci Species Based on Whole-Genome Sequencing.</title>
        <authorList>
            <person name="Naushad S."/>
            <person name="Barkema H.W."/>
            <person name="Luby C."/>
            <person name="Condas L.A."/>
            <person name="Nobrega D.B."/>
            <person name="Carson D.A."/>
            <person name="De Buck J."/>
        </authorList>
    </citation>
    <scope>NUCLEOTIDE SEQUENCE [LARGE SCALE GENOMIC DNA]</scope>
    <source>
        <strain evidence="2 5">SNUC 105</strain>
        <strain evidence="3 4">SNUC 1363</strain>
    </source>
</reference>
<dbReference type="RefSeq" id="WP_037572266.1">
    <property type="nucleotide sequence ID" value="NZ_BMDK01000001.1"/>
</dbReference>
<evidence type="ECO:0000313" key="3">
    <source>
        <dbReference type="EMBL" id="PTG69973.1"/>
    </source>
</evidence>
<evidence type="ECO:0000313" key="5">
    <source>
        <dbReference type="Proteomes" id="UP000242144"/>
    </source>
</evidence>
<dbReference type="InterPro" id="IPR023162">
    <property type="entry name" value="Apc36109-like_dom_sf"/>
</dbReference>
<sequence length="87" mass="9931">MANNDLNIALYQLLSEWNPMHFEDKTLGDAEVYEMMDAVHQLGSPSDIAHAFQDIYQFSFDEKLSYDACLQKATEAVQLQQQCDIPS</sequence>
<dbReference type="EMBL" id="PZCM01000004">
    <property type="protein sequence ID" value="PTG27911.1"/>
    <property type="molecule type" value="Genomic_DNA"/>
</dbReference>
<accession>A0AAJ2N957</accession>
<dbReference type="Proteomes" id="UP001240157">
    <property type="component" value="Unassembled WGS sequence"/>
</dbReference>
<protein>
    <submittedName>
        <fullName evidence="2">DUF1871 domain-containing protein</fullName>
    </submittedName>
    <submittedName>
        <fullName evidence="1">DUF1871 family protein</fullName>
    </submittedName>
</protein>
<dbReference type="Proteomes" id="UP000242008">
    <property type="component" value="Unassembled WGS sequence"/>
</dbReference>
<dbReference type="EMBL" id="PZAO01000009">
    <property type="protein sequence ID" value="PTG69973.1"/>
    <property type="molecule type" value="Genomic_DNA"/>
</dbReference>
<dbReference type="InterPro" id="IPR015053">
    <property type="entry name" value="DUF1871"/>
</dbReference>
<dbReference type="Gene3D" id="1.10.340.20">
    <property type="entry name" value="Apc36109-like domain"/>
    <property type="match status" value="1"/>
</dbReference>
<proteinExistence type="predicted"/>
<dbReference type="SUPFAM" id="SSF116922">
    <property type="entry name" value="YugE-like"/>
    <property type="match status" value="1"/>
</dbReference>
<name>A0AAJ2N957_STACR</name>
<dbReference type="EMBL" id="JAVGJF010000130">
    <property type="protein sequence ID" value="MDQ7176454.1"/>
    <property type="molecule type" value="Genomic_DNA"/>
</dbReference>
<dbReference type="Proteomes" id="UP000242144">
    <property type="component" value="Unassembled WGS sequence"/>
</dbReference>
<evidence type="ECO:0000313" key="1">
    <source>
        <dbReference type="EMBL" id="MDQ7176454.1"/>
    </source>
</evidence>
<comment type="caution">
    <text evidence="2">The sequence shown here is derived from an EMBL/GenBank/DDBJ whole genome shotgun (WGS) entry which is preliminary data.</text>
</comment>
<gene>
    <name evidence="2" type="ORF">BU638_05080</name>
    <name evidence="3" type="ORF">BU676_05135</name>
    <name evidence="1" type="ORF">RCF65_10690</name>
</gene>
<dbReference type="AlphaFoldDB" id="A0AAJ2N957"/>
<reference evidence="1 6" key="3">
    <citation type="submission" date="2023-08" db="EMBL/GenBank/DDBJ databases">
        <title>Whole genome sequencing of Staphylococcus chromogenes NNSch 2386.</title>
        <authorList>
            <person name="Kropotov V.S."/>
            <person name="Boriskina E.V."/>
            <person name="Gordinskaya N.A."/>
            <person name="Shkurkina I.S."/>
            <person name="Kryazhev D.V."/>
            <person name="Alekseeva A.E."/>
            <person name="Makhova M.A."/>
        </authorList>
    </citation>
    <scope>NUCLEOTIDE SEQUENCE [LARGE SCALE GENOMIC DNA]</scope>
    <source>
        <strain evidence="1 6">NNSch 2386</strain>
    </source>
</reference>
<evidence type="ECO:0000313" key="6">
    <source>
        <dbReference type="Proteomes" id="UP001240157"/>
    </source>
</evidence>
<reference evidence="2" key="2">
    <citation type="submission" date="2018-03" db="EMBL/GenBank/DDBJ databases">
        <authorList>
            <person name="Naushad S."/>
        </authorList>
    </citation>
    <scope>NUCLEOTIDE SEQUENCE</scope>
    <source>
        <strain evidence="2">SNUC 105</strain>
        <strain evidence="3">SNUC 1363</strain>
    </source>
</reference>
<dbReference type="GeneID" id="93656146"/>
<keyword evidence="4" id="KW-1185">Reference proteome</keyword>
<evidence type="ECO:0000313" key="4">
    <source>
        <dbReference type="Proteomes" id="UP000242008"/>
    </source>
</evidence>